<name>A0A5Q2FGH2_9ACTN</name>
<proteinExistence type="predicted"/>
<dbReference type="Proteomes" id="UP000386847">
    <property type="component" value="Chromosome"/>
</dbReference>
<reference evidence="2 3" key="1">
    <citation type="submission" date="2019-10" db="EMBL/GenBank/DDBJ databases">
        <title>Genomic analysis of Raineyella sp. CBA3103.</title>
        <authorList>
            <person name="Roh S.W."/>
        </authorList>
    </citation>
    <scope>NUCLEOTIDE SEQUENCE [LARGE SCALE GENOMIC DNA]</scope>
    <source>
        <strain evidence="2 3">CBA3103</strain>
    </source>
</reference>
<accession>A0A5Q2FGH2</accession>
<sequence>MMWYARPSWRLVGQLVGDVGVVIWAITWWLLSRGVVAAIRQVASPLRDMAGALTGVSNDVTDTGGRIAGIPLLGSGLAQPFTSAGQRLQGLVASLLAQAGAIDRGASLVGWVLFLLPVGLALLVWVPPRVRFAREAGVARRMLDAGVDLELFAWRAMARRPLGVVQAISDAPVAEVRQGHQEVILALARAELRSAGLDVPPGYGQAFAARRSPGRERSLRP</sequence>
<feature type="transmembrane region" description="Helical" evidence="1">
    <location>
        <begin position="12"/>
        <end position="31"/>
    </location>
</feature>
<feature type="transmembrane region" description="Helical" evidence="1">
    <location>
        <begin position="108"/>
        <end position="126"/>
    </location>
</feature>
<dbReference type="RefSeq" id="WP_153573426.1">
    <property type="nucleotide sequence ID" value="NZ_CP045725.1"/>
</dbReference>
<gene>
    <name evidence="2" type="ORF">Rai3103_16155</name>
</gene>
<evidence type="ECO:0000313" key="2">
    <source>
        <dbReference type="EMBL" id="QGF24897.1"/>
    </source>
</evidence>
<organism evidence="2 3">
    <name type="scientific">Raineyella fluvialis</name>
    <dbReference type="NCBI Taxonomy" id="2662261"/>
    <lineage>
        <taxon>Bacteria</taxon>
        <taxon>Bacillati</taxon>
        <taxon>Actinomycetota</taxon>
        <taxon>Actinomycetes</taxon>
        <taxon>Propionibacteriales</taxon>
        <taxon>Propionibacteriaceae</taxon>
        <taxon>Raineyella</taxon>
    </lineage>
</organism>
<dbReference type="EMBL" id="CP045725">
    <property type="protein sequence ID" value="QGF24897.1"/>
    <property type="molecule type" value="Genomic_DNA"/>
</dbReference>
<evidence type="ECO:0000256" key="1">
    <source>
        <dbReference type="SAM" id="Phobius"/>
    </source>
</evidence>
<protein>
    <submittedName>
        <fullName evidence="2">Uncharacterized protein</fullName>
    </submittedName>
</protein>
<keyword evidence="1" id="KW-0472">Membrane</keyword>
<dbReference type="KEGG" id="rain:Rai3103_16155"/>
<keyword evidence="3" id="KW-1185">Reference proteome</keyword>
<keyword evidence="1" id="KW-1133">Transmembrane helix</keyword>
<dbReference type="AlphaFoldDB" id="A0A5Q2FGH2"/>
<keyword evidence="1" id="KW-0812">Transmembrane</keyword>
<evidence type="ECO:0000313" key="3">
    <source>
        <dbReference type="Proteomes" id="UP000386847"/>
    </source>
</evidence>